<dbReference type="Proteomes" id="UP000770717">
    <property type="component" value="Unassembled WGS sequence"/>
</dbReference>
<dbReference type="EMBL" id="WNTK01000894">
    <property type="protein sequence ID" value="KAG9468404.1"/>
    <property type="molecule type" value="Genomic_DNA"/>
</dbReference>
<keyword evidence="2" id="KW-1185">Reference proteome</keyword>
<evidence type="ECO:0000313" key="2">
    <source>
        <dbReference type="Proteomes" id="UP000770717"/>
    </source>
</evidence>
<gene>
    <name evidence="1" type="ORF">GDO78_022810</name>
</gene>
<sequence length="66" mass="7663">MANYKYGSTRVLFGQPFTLQWTWRLRWSSICWSRSALISYASLSLRPQGVTLCSSDALKSKYRHNS</sequence>
<protein>
    <submittedName>
        <fullName evidence="1">Uncharacterized protein</fullName>
    </submittedName>
</protein>
<name>A0A8J6EG94_ELECQ</name>
<comment type="caution">
    <text evidence="1">The sequence shown here is derived from an EMBL/GenBank/DDBJ whole genome shotgun (WGS) entry which is preliminary data.</text>
</comment>
<dbReference type="AlphaFoldDB" id="A0A8J6EG94"/>
<proteinExistence type="predicted"/>
<organism evidence="1 2">
    <name type="scientific">Eleutherodactylus coqui</name>
    <name type="common">Puerto Rican coqui</name>
    <dbReference type="NCBI Taxonomy" id="57060"/>
    <lineage>
        <taxon>Eukaryota</taxon>
        <taxon>Metazoa</taxon>
        <taxon>Chordata</taxon>
        <taxon>Craniata</taxon>
        <taxon>Vertebrata</taxon>
        <taxon>Euteleostomi</taxon>
        <taxon>Amphibia</taxon>
        <taxon>Batrachia</taxon>
        <taxon>Anura</taxon>
        <taxon>Neobatrachia</taxon>
        <taxon>Hyloidea</taxon>
        <taxon>Eleutherodactylidae</taxon>
        <taxon>Eleutherodactylinae</taxon>
        <taxon>Eleutherodactylus</taxon>
        <taxon>Eleutherodactylus</taxon>
    </lineage>
</organism>
<evidence type="ECO:0000313" key="1">
    <source>
        <dbReference type="EMBL" id="KAG9468404.1"/>
    </source>
</evidence>
<reference evidence="1" key="1">
    <citation type="thesis" date="2020" institute="ProQuest LLC" country="789 East Eisenhower Parkway, Ann Arbor, MI, USA">
        <title>Comparative Genomics and Chromosome Evolution.</title>
        <authorList>
            <person name="Mudd A.B."/>
        </authorList>
    </citation>
    <scope>NUCLEOTIDE SEQUENCE</scope>
    <source>
        <strain evidence="1">HN-11 Male</strain>
        <tissue evidence="1">Kidney and liver</tissue>
    </source>
</reference>
<accession>A0A8J6EG94</accession>